<dbReference type="InterPro" id="IPR014942">
    <property type="entry name" value="AbiEii"/>
</dbReference>
<dbReference type="Proteomes" id="UP000176787">
    <property type="component" value="Unassembled WGS sequence"/>
</dbReference>
<comment type="caution">
    <text evidence="1">The sequence shown here is derived from an EMBL/GenBank/DDBJ whole genome shotgun (WGS) entry which is preliminary data.</text>
</comment>
<dbReference type="EMBL" id="MHMS01000025">
    <property type="protein sequence ID" value="OGZ31534.1"/>
    <property type="molecule type" value="Genomic_DNA"/>
</dbReference>
<dbReference type="Pfam" id="PF08843">
    <property type="entry name" value="AbiEii"/>
    <property type="match status" value="1"/>
</dbReference>
<dbReference type="AlphaFoldDB" id="A0A1G2F0B8"/>
<name>A0A1G2F0B8_9BACT</name>
<evidence type="ECO:0000313" key="1">
    <source>
        <dbReference type="EMBL" id="OGZ31534.1"/>
    </source>
</evidence>
<organism evidence="1 2">
    <name type="scientific">Candidatus Niyogibacteria bacterium RIFCSPLOWO2_12_FULL_41_13</name>
    <dbReference type="NCBI Taxonomy" id="1801726"/>
    <lineage>
        <taxon>Bacteria</taxon>
        <taxon>Candidatus Niyogiibacteriota</taxon>
    </lineage>
</organism>
<dbReference type="Gene3D" id="3.10.450.620">
    <property type="entry name" value="JHP933, nucleotidyltransferase-like core domain"/>
    <property type="match status" value="1"/>
</dbReference>
<gene>
    <name evidence="1" type="ORF">A3H02_02385</name>
</gene>
<sequence>MLNKEKHQLVMGQILKDIYTNVSIAPLLGVKGGTCAHFFYGLPRFSVDLDFDLFSTDEATQKLVLEAVKNILEKHGEIKDSRIKRNTIFFLLSYGDIDHNIKVEISIRIHIPDIQERYELKEYLGISMLVGKKDYLFASKLAALTSRGEIAMRDIYDIWYFAKNNWDINTEVLNARTNKTTKEQLADCIAVIEKVKDNQILRGLGELLNEKEKTWVKTNLRKETVFLLKNYMSVEKTKRYFSK</sequence>
<accession>A0A1G2F0B8</accession>
<reference evidence="1 2" key="1">
    <citation type="journal article" date="2016" name="Nat. Commun.">
        <title>Thousands of microbial genomes shed light on interconnected biogeochemical processes in an aquifer system.</title>
        <authorList>
            <person name="Anantharaman K."/>
            <person name="Brown C.T."/>
            <person name="Hug L.A."/>
            <person name="Sharon I."/>
            <person name="Castelle C.J."/>
            <person name="Probst A.J."/>
            <person name="Thomas B.C."/>
            <person name="Singh A."/>
            <person name="Wilkins M.J."/>
            <person name="Karaoz U."/>
            <person name="Brodie E.L."/>
            <person name="Williams K.H."/>
            <person name="Hubbard S.S."/>
            <person name="Banfield J.F."/>
        </authorList>
    </citation>
    <scope>NUCLEOTIDE SEQUENCE [LARGE SCALE GENOMIC DNA]</scope>
</reference>
<evidence type="ECO:0000313" key="2">
    <source>
        <dbReference type="Proteomes" id="UP000176787"/>
    </source>
</evidence>
<protein>
    <recommendedName>
        <fullName evidence="3">Nucleotidyltransferase</fullName>
    </recommendedName>
</protein>
<evidence type="ECO:0008006" key="3">
    <source>
        <dbReference type="Google" id="ProtNLM"/>
    </source>
</evidence>
<proteinExistence type="predicted"/>
<dbReference type="STRING" id="1801726.A3H02_02385"/>